<evidence type="ECO:0000256" key="6">
    <source>
        <dbReference type="ARBA" id="ARBA00023004"/>
    </source>
</evidence>
<protein>
    <submittedName>
        <fullName evidence="10">Ferredoxin-NADP reductase</fullName>
    </submittedName>
</protein>
<keyword evidence="4" id="KW-0479">Metal-binding</keyword>
<dbReference type="PANTHER" id="PTHR47354:SF1">
    <property type="entry name" value="CARNITINE MONOOXYGENASE REDUCTASE SUBUNIT"/>
    <property type="match status" value="1"/>
</dbReference>
<feature type="domain" description="2Fe-2S ferredoxin-type" evidence="8">
    <location>
        <begin position="237"/>
        <end position="322"/>
    </location>
</feature>
<dbReference type="InterPro" id="IPR017927">
    <property type="entry name" value="FAD-bd_FR_type"/>
</dbReference>
<dbReference type="PRINTS" id="PR00409">
    <property type="entry name" value="PHDIOXRDTASE"/>
</dbReference>
<dbReference type="Gene3D" id="3.40.50.80">
    <property type="entry name" value="Nucleotide-binding domain of ferredoxin-NADP reductase (FNR) module"/>
    <property type="match status" value="1"/>
</dbReference>
<comment type="caution">
    <text evidence="10">The sequence shown here is derived from an EMBL/GenBank/DDBJ whole genome shotgun (WGS) entry which is preliminary data.</text>
</comment>
<dbReference type="RefSeq" id="WP_220480504.1">
    <property type="nucleotide sequence ID" value="NZ_JACGWZ010000005.1"/>
</dbReference>
<dbReference type="CDD" id="cd00207">
    <property type="entry name" value="fer2"/>
    <property type="match status" value="1"/>
</dbReference>
<dbReference type="Gene3D" id="3.10.20.30">
    <property type="match status" value="1"/>
</dbReference>
<name>A0A839DZ82_9PSEU</name>
<dbReference type="GO" id="GO:0046872">
    <property type="term" value="F:metal ion binding"/>
    <property type="evidence" value="ECO:0007669"/>
    <property type="project" value="UniProtKB-KW"/>
</dbReference>
<accession>A0A839DZ82</accession>
<evidence type="ECO:0000313" key="11">
    <source>
        <dbReference type="Proteomes" id="UP000569329"/>
    </source>
</evidence>
<dbReference type="InterPro" id="IPR001041">
    <property type="entry name" value="2Fe-2S_ferredoxin-type"/>
</dbReference>
<evidence type="ECO:0000259" key="9">
    <source>
        <dbReference type="PROSITE" id="PS51384"/>
    </source>
</evidence>
<feature type="domain" description="FAD-binding FR-type" evidence="9">
    <location>
        <begin position="11"/>
        <end position="113"/>
    </location>
</feature>
<gene>
    <name evidence="10" type="ORF">FHX42_003536</name>
</gene>
<dbReference type="InterPro" id="IPR012675">
    <property type="entry name" value="Beta-grasp_dom_sf"/>
</dbReference>
<dbReference type="InterPro" id="IPR039261">
    <property type="entry name" value="FNR_nucleotide-bd"/>
</dbReference>
<keyword evidence="5" id="KW-0560">Oxidoreductase</keyword>
<organism evidence="10 11">
    <name type="scientific">Halosaccharopolyspora lacisalsi</name>
    <dbReference type="NCBI Taxonomy" id="1000566"/>
    <lineage>
        <taxon>Bacteria</taxon>
        <taxon>Bacillati</taxon>
        <taxon>Actinomycetota</taxon>
        <taxon>Actinomycetes</taxon>
        <taxon>Pseudonocardiales</taxon>
        <taxon>Pseudonocardiaceae</taxon>
        <taxon>Halosaccharopolyspora</taxon>
    </lineage>
</organism>
<dbReference type="Pfam" id="PF00111">
    <property type="entry name" value="Fer2"/>
    <property type="match status" value="1"/>
</dbReference>
<dbReference type="SUPFAM" id="SSF52343">
    <property type="entry name" value="Ferredoxin reductase-like, C-terminal NADP-linked domain"/>
    <property type="match status" value="1"/>
</dbReference>
<dbReference type="InterPro" id="IPR017938">
    <property type="entry name" value="Riboflavin_synthase-like_b-brl"/>
</dbReference>
<keyword evidence="3" id="KW-0001">2Fe-2S</keyword>
<dbReference type="PANTHER" id="PTHR47354">
    <property type="entry name" value="NADH OXIDOREDUCTASE HCR"/>
    <property type="match status" value="1"/>
</dbReference>
<dbReference type="Gene3D" id="2.40.30.10">
    <property type="entry name" value="Translation factors"/>
    <property type="match status" value="1"/>
</dbReference>
<dbReference type="EMBL" id="JACGWZ010000005">
    <property type="protein sequence ID" value="MBA8826160.1"/>
    <property type="molecule type" value="Genomic_DNA"/>
</dbReference>
<evidence type="ECO:0000313" key="10">
    <source>
        <dbReference type="EMBL" id="MBA8826160.1"/>
    </source>
</evidence>
<dbReference type="InterPro" id="IPR006058">
    <property type="entry name" value="2Fe2S_fd_BS"/>
</dbReference>
<evidence type="ECO:0000256" key="7">
    <source>
        <dbReference type="ARBA" id="ARBA00023014"/>
    </source>
</evidence>
<evidence type="ECO:0000259" key="8">
    <source>
        <dbReference type="PROSITE" id="PS51085"/>
    </source>
</evidence>
<reference evidence="10 11" key="1">
    <citation type="submission" date="2020-07" db="EMBL/GenBank/DDBJ databases">
        <title>Sequencing the genomes of 1000 actinobacteria strains.</title>
        <authorList>
            <person name="Klenk H.-P."/>
        </authorList>
    </citation>
    <scope>NUCLEOTIDE SEQUENCE [LARGE SCALE GENOMIC DNA]</scope>
    <source>
        <strain evidence="10 11">DSM 45975</strain>
    </source>
</reference>
<dbReference type="PROSITE" id="PS51384">
    <property type="entry name" value="FAD_FR"/>
    <property type="match status" value="1"/>
</dbReference>
<dbReference type="PROSITE" id="PS51085">
    <property type="entry name" value="2FE2S_FER_2"/>
    <property type="match status" value="1"/>
</dbReference>
<dbReference type="InterPro" id="IPR036010">
    <property type="entry name" value="2Fe-2S_ferredoxin-like_sf"/>
</dbReference>
<dbReference type="AlphaFoldDB" id="A0A839DZ82"/>
<keyword evidence="7" id="KW-0411">Iron-sulfur</keyword>
<evidence type="ECO:0000256" key="1">
    <source>
        <dbReference type="ARBA" id="ARBA00001974"/>
    </source>
</evidence>
<comment type="cofactor">
    <cofactor evidence="1">
        <name>FAD</name>
        <dbReference type="ChEBI" id="CHEBI:57692"/>
    </cofactor>
</comment>
<evidence type="ECO:0000256" key="3">
    <source>
        <dbReference type="ARBA" id="ARBA00022714"/>
    </source>
</evidence>
<dbReference type="SUPFAM" id="SSF63380">
    <property type="entry name" value="Riboflavin synthase domain-like"/>
    <property type="match status" value="1"/>
</dbReference>
<evidence type="ECO:0000256" key="5">
    <source>
        <dbReference type="ARBA" id="ARBA00023002"/>
    </source>
</evidence>
<evidence type="ECO:0000256" key="4">
    <source>
        <dbReference type="ARBA" id="ARBA00022723"/>
    </source>
</evidence>
<dbReference type="Proteomes" id="UP000569329">
    <property type="component" value="Unassembled WGS sequence"/>
</dbReference>
<proteinExistence type="predicted"/>
<dbReference type="GO" id="GO:0016491">
    <property type="term" value="F:oxidoreductase activity"/>
    <property type="evidence" value="ECO:0007669"/>
    <property type="project" value="UniProtKB-KW"/>
</dbReference>
<keyword evidence="6" id="KW-0408">Iron</keyword>
<dbReference type="CDD" id="cd06185">
    <property type="entry name" value="PDR_like"/>
    <property type="match status" value="1"/>
</dbReference>
<sequence length="322" mass="35096">MTMDTSPADRATADELRVADKTEVADGVVTLTLRHPRGERLPDWTPGSHVDLTLPCGLTRQYSLCGNRWDARTYRVGVLREPDSRGGSTRIHDELSAGETVAFGGPRNNFTLAPSPRYVFIAGGIGITPLLPMIHQAELVGADWQLLYGGRSRASMAFLDELRTYGRRVTVAPEDERGPLDLPAWLSAPRADTKVYCCGPAPLLDAVDQHCADWPTGLLRTERFVARDRTPARSGAFDVELRRSGLSLTVTPERSVLRALNDAGVHVLSSCRQGLCGTCEVTVLAGEPDHRDSILDDDERARGNCMFPCVSRSGTDSLALDL</sequence>
<keyword evidence="11" id="KW-1185">Reference proteome</keyword>
<dbReference type="PROSITE" id="PS00197">
    <property type="entry name" value="2FE2S_FER_1"/>
    <property type="match status" value="1"/>
</dbReference>
<dbReference type="SUPFAM" id="SSF54292">
    <property type="entry name" value="2Fe-2S ferredoxin-like"/>
    <property type="match status" value="1"/>
</dbReference>
<evidence type="ECO:0000256" key="2">
    <source>
        <dbReference type="ARBA" id="ARBA00022630"/>
    </source>
</evidence>
<dbReference type="GO" id="GO:0051537">
    <property type="term" value="F:2 iron, 2 sulfur cluster binding"/>
    <property type="evidence" value="ECO:0007669"/>
    <property type="project" value="UniProtKB-KW"/>
</dbReference>
<dbReference type="InterPro" id="IPR050415">
    <property type="entry name" value="MRET"/>
</dbReference>
<keyword evidence="2" id="KW-0285">Flavoprotein</keyword>